<dbReference type="AlphaFoldDB" id="K8P2H7"/>
<dbReference type="Proteomes" id="UP000001096">
    <property type="component" value="Unassembled WGS sequence"/>
</dbReference>
<dbReference type="HOGENOM" id="CLU_3408491_0_0_5"/>
<comment type="caution">
    <text evidence="1">The sequence shown here is derived from an EMBL/GenBank/DDBJ whole genome shotgun (WGS) entry which is preliminary data.</text>
</comment>
<reference evidence="1 2" key="1">
    <citation type="submission" date="2012-04" db="EMBL/GenBank/DDBJ databases">
        <title>The Genome Sequence of Afipia broomeae ATCC 49717.</title>
        <authorList>
            <consortium name="The Broad Institute Genome Sequencing Platform"/>
            <person name="Earl A."/>
            <person name="Ward D."/>
            <person name="Feldgarden M."/>
            <person name="Gevers D."/>
            <person name="Huys G."/>
            <person name="Walker B."/>
            <person name="Young S.K."/>
            <person name="Zeng Q."/>
            <person name="Gargeya S."/>
            <person name="Fitzgerald M."/>
            <person name="Haas B."/>
            <person name="Abouelleil A."/>
            <person name="Alvarado L."/>
            <person name="Arachchi H.M."/>
            <person name="Berlin A."/>
            <person name="Chapman S.B."/>
            <person name="Goldberg J."/>
            <person name="Griggs A."/>
            <person name="Gujja S."/>
            <person name="Hansen M."/>
            <person name="Howarth C."/>
            <person name="Imamovic A."/>
            <person name="Larimer J."/>
            <person name="McCowen C."/>
            <person name="Montmayeur A."/>
            <person name="Murphy C."/>
            <person name="Neiman D."/>
            <person name="Pearson M."/>
            <person name="Priest M."/>
            <person name="Roberts A."/>
            <person name="Saif S."/>
            <person name="Shea T."/>
            <person name="Sisk P."/>
            <person name="Sykes S."/>
            <person name="Wortman J."/>
            <person name="Nusbaum C."/>
            <person name="Birren B."/>
        </authorList>
    </citation>
    <scope>NUCLEOTIDE SEQUENCE [LARGE SCALE GENOMIC DNA]</scope>
    <source>
        <strain evidence="1 2">ATCC 49717</strain>
    </source>
</reference>
<proteinExistence type="predicted"/>
<organism evidence="1 2">
    <name type="scientific">Afipia broomeae ATCC 49717</name>
    <dbReference type="NCBI Taxonomy" id="883078"/>
    <lineage>
        <taxon>Bacteria</taxon>
        <taxon>Pseudomonadati</taxon>
        <taxon>Pseudomonadota</taxon>
        <taxon>Alphaproteobacteria</taxon>
        <taxon>Hyphomicrobiales</taxon>
        <taxon>Nitrobacteraceae</taxon>
        <taxon>Afipia</taxon>
    </lineage>
</organism>
<sequence>MLAQEAYSGLVIADRFTIVFQTLPMTRSS</sequence>
<gene>
    <name evidence="1" type="ORF">HMPREF9695_04834</name>
</gene>
<keyword evidence="2" id="KW-1185">Reference proteome</keyword>
<evidence type="ECO:0000313" key="1">
    <source>
        <dbReference type="EMBL" id="EKS34924.1"/>
    </source>
</evidence>
<dbReference type="EMBL" id="AGWX01000005">
    <property type="protein sequence ID" value="EKS34924.1"/>
    <property type="molecule type" value="Genomic_DNA"/>
</dbReference>
<evidence type="ECO:0000313" key="2">
    <source>
        <dbReference type="Proteomes" id="UP000001096"/>
    </source>
</evidence>
<protein>
    <submittedName>
        <fullName evidence="1">Uncharacterized protein</fullName>
    </submittedName>
</protein>
<accession>K8P2H7</accession>
<name>K8P2H7_9BRAD</name>